<dbReference type="CDD" id="cd09618">
    <property type="entry name" value="CBM9_like_2"/>
    <property type="match status" value="1"/>
</dbReference>
<feature type="chain" id="PRO_5012617363" evidence="1">
    <location>
        <begin position="21"/>
        <end position="808"/>
    </location>
</feature>
<dbReference type="Gene3D" id="2.60.40.1190">
    <property type="match status" value="1"/>
</dbReference>
<dbReference type="GO" id="GO:0030246">
    <property type="term" value="F:carbohydrate binding"/>
    <property type="evidence" value="ECO:0007669"/>
    <property type="project" value="InterPro"/>
</dbReference>
<dbReference type="STRING" id="572036.SAMN05661099_2498"/>
<evidence type="ECO:0000313" key="4">
    <source>
        <dbReference type="EMBL" id="SKB73590.1"/>
    </source>
</evidence>
<dbReference type="Pfam" id="PF06452">
    <property type="entry name" value="CBM9_1"/>
    <property type="match status" value="1"/>
</dbReference>
<keyword evidence="5" id="KW-1185">Reference proteome</keyword>
<feature type="domain" description="DUF5916" evidence="3">
    <location>
        <begin position="229"/>
        <end position="807"/>
    </location>
</feature>
<dbReference type="GO" id="GO:0016052">
    <property type="term" value="P:carbohydrate catabolic process"/>
    <property type="evidence" value="ECO:0007669"/>
    <property type="project" value="InterPro"/>
</dbReference>
<dbReference type="InterPro" id="IPR045670">
    <property type="entry name" value="DUF5916"/>
</dbReference>
<organism evidence="4 5">
    <name type="scientific">Daejeonella lutea</name>
    <dbReference type="NCBI Taxonomy" id="572036"/>
    <lineage>
        <taxon>Bacteria</taxon>
        <taxon>Pseudomonadati</taxon>
        <taxon>Bacteroidota</taxon>
        <taxon>Sphingobacteriia</taxon>
        <taxon>Sphingobacteriales</taxon>
        <taxon>Sphingobacteriaceae</taxon>
        <taxon>Daejeonella</taxon>
    </lineage>
</organism>
<accession>A0A1T5DPY2</accession>
<feature type="signal peptide" evidence="1">
    <location>
        <begin position="1"/>
        <end position="20"/>
    </location>
</feature>
<protein>
    <submittedName>
        <fullName evidence="4">Carbohydrate family 9 binding domain-like</fullName>
    </submittedName>
</protein>
<proteinExistence type="predicted"/>
<dbReference type="Pfam" id="PF19313">
    <property type="entry name" value="DUF5916"/>
    <property type="match status" value="1"/>
</dbReference>
<evidence type="ECO:0000313" key="5">
    <source>
        <dbReference type="Proteomes" id="UP000189981"/>
    </source>
</evidence>
<dbReference type="EMBL" id="FUYR01000002">
    <property type="protein sequence ID" value="SKB73590.1"/>
    <property type="molecule type" value="Genomic_DNA"/>
</dbReference>
<dbReference type="InterPro" id="IPR010502">
    <property type="entry name" value="Carb-bd_dom_fam9"/>
</dbReference>
<dbReference type="RefSeq" id="WP_221406241.1">
    <property type="nucleotide sequence ID" value="NZ_FUYR01000002.1"/>
</dbReference>
<dbReference type="SUPFAM" id="SSF49344">
    <property type="entry name" value="CBD9-like"/>
    <property type="match status" value="1"/>
</dbReference>
<reference evidence="5" key="1">
    <citation type="submission" date="2017-02" db="EMBL/GenBank/DDBJ databases">
        <authorList>
            <person name="Varghese N."/>
            <person name="Submissions S."/>
        </authorList>
    </citation>
    <scope>NUCLEOTIDE SEQUENCE [LARGE SCALE GENOMIC DNA]</scope>
    <source>
        <strain evidence="5">DSM 22385</strain>
    </source>
</reference>
<feature type="domain" description="Carbohydrate-binding" evidence="2">
    <location>
        <begin position="37"/>
        <end position="192"/>
    </location>
</feature>
<keyword evidence="1" id="KW-0732">Signal</keyword>
<dbReference type="Proteomes" id="UP000189981">
    <property type="component" value="Unassembled WGS sequence"/>
</dbReference>
<evidence type="ECO:0000259" key="3">
    <source>
        <dbReference type="Pfam" id="PF19313"/>
    </source>
</evidence>
<gene>
    <name evidence="4" type="ORF">SAMN05661099_2498</name>
</gene>
<sequence length="808" mass="91910">MKQGLLLASLLCALCMTSVAQTIKKMNAVRTESAPKIDGVLDDEVWTKAVAADEFVELRPVPGKVESREKGTEVKILYDNSAIYVSARMYDHPDSIARELVTRDRVGNADFIGIIFDPYLDRINGLGFYVTAAGSQYDAKYSLTGNEDDNWNAVWDSEVKIDEKGWTAEFKIPYSALRFANKDVQTWGVNMTRRRQKINYQSCWNFVDPKVSGFINQEGELHGITNIKSPIRLSFSPYVSTSANNYPYNLPGVKNTTGTFNGGMDVKYGINQSFTLDMTLVPDFGQVRSDNQILNLTPFEVKFNENRQFFTEGTELFNKGDLFYSRRIGSFPSYTNDVYGQLQAGETVKENPSESKLINATKVSGRTGKGLGIGVFNAVTNRAVATVLNAAGRERMVETQPLTNYSIFVLDQNLKNNSSVTLLNTNVLRQGAAYDANVSAFLFRLNNKKNKYHVEGAAKMSHQTSLTRDDTGFGYEFEVGKQSGNFVWNLEQELSDDKFNPTDLGFFTNNNFLDHSLYVGYNKFKPGKWYLQYETWFEADHSRMFKPQAYQSFNANVGGWVKFKNFWSANMNIGRVFSGNDFYEARSAGRVFNTFSSTGINGSFNSNNAKKYNGGAYLSMRFQDSYQGFGIGTGFYQNYRVNNKLSFGTEIMIEPRYNYVNWVGKNSSNEIIFSRYDRNTVESILDVKYAFTAKMGLNLRGRHYWSDRRNKSFFLLQDDGNLQPNPGTEFVNQHVNYNVFNIDMVYSWQFAPGSELSLTYKDVAEDYETLNREGYGRNFGRVISRPQNNSLSLKVLYYLDYLQLKKKN</sequence>
<dbReference type="AlphaFoldDB" id="A0A1T5DPY2"/>
<evidence type="ECO:0000259" key="2">
    <source>
        <dbReference type="Pfam" id="PF06452"/>
    </source>
</evidence>
<evidence type="ECO:0000256" key="1">
    <source>
        <dbReference type="SAM" id="SignalP"/>
    </source>
</evidence>
<name>A0A1T5DPY2_9SPHI</name>
<dbReference type="GO" id="GO:0004553">
    <property type="term" value="F:hydrolase activity, hydrolyzing O-glycosyl compounds"/>
    <property type="evidence" value="ECO:0007669"/>
    <property type="project" value="InterPro"/>
</dbReference>